<proteinExistence type="predicted"/>
<dbReference type="AlphaFoldDB" id="A0AAV7M7W6"/>
<keyword evidence="2" id="KW-1185">Reference proteome</keyword>
<protein>
    <submittedName>
        <fullName evidence="1">Uncharacterized protein</fullName>
    </submittedName>
</protein>
<dbReference type="Proteomes" id="UP001066276">
    <property type="component" value="Chromosome 10"/>
</dbReference>
<reference evidence="1" key="1">
    <citation type="journal article" date="2022" name="bioRxiv">
        <title>Sequencing and chromosome-scale assembly of the giantPleurodeles waltlgenome.</title>
        <authorList>
            <person name="Brown T."/>
            <person name="Elewa A."/>
            <person name="Iarovenko S."/>
            <person name="Subramanian E."/>
            <person name="Araus A.J."/>
            <person name="Petzold A."/>
            <person name="Susuki M."/>
            <person name="Suzuki K.-i.T."/>
            <person name="Hayashi T."/>
            <person name="Toyoda A."/>
            <person name="Oliveira C."/>
            <person name="Osipova E."/>
            <person name="Leigh N.D."/>
            <person name="Simon A."/>
            <person name="Yun M.H."/>
        </authorList>
    </citation>
    <scope>NUCLEOTIDE SEQUENCE</scope>
    <source>
        <strain evidence="1">20211129_DDA</strain>
        <tissue evidence="1">Liver</tissue>
    </source>
</reference>
<evidence type="ECO:0000313" key="1">
    <source>
        <dbReference type="EMBL" id="KAJ1099885.1"/>
    </source>
</evidence>
<organism evidence="1 2">
    <name type="scientific">Pleurodeles waltl</name>
    <name type="common">Iberian ribbed newt</name>
    <dbReference type="NCBI Taxonomy" id="8319"/>
    <lineage>
        <taxon>Eukaryota</taxon>
        <taxon>Metazoa</taxon>
        <taxon>Chordata</taxon>
        <taxon>Craniata</taxon>
        <taxon>Vertebrata</taxon>
        <taxon>Euteleostomi</taxon>
        <taxon>Amphibia</taxon>
        <taxon>Batrachia</taxon>
        <taxon>Caudata</taxon>
        <taxon>Salamandroidea</taxon>
        <taxon>Salamandridae</taxon>
        <taxon>Pleurodelinae</taxon>
        <taxon>Pleurodeles</taxon>
    </lineage>
</organism>
<comment type="caution">
    <text evidence="1">The sequence shown here is derived from an EMBL/GenBank/DDBJ whole genome shotgun (WGS) entry which is preliminary data.</text>
</comment>
<evidence type="ECO:0000313" key="2">
    <source>
        <dbReference type="Proteomes" id="UP001066276"/>
    </source>
</evidence>
<gene>
    <name evidence="1" type="ORF">NDU88_004979</name>
</gene>
<accession>A0AAV7M7W6</accession>
<sequence>MEGDRPDLIWLLTGVDGRCGNVEPLIFRLVPVSSSTRSLLPGAWSLPPPIQISTLPPLRECGAVNIQAGACLLLYPLVAAWGLESAPSDSGFCASPRRRIYKKANDETTRTSHEFSLTFA</sequence>
<dbReference type="EMBL" id="JANPWB010000014">
    <property type="protein sequence ID" value="KAJ1099885.1"/>
    <property type="molecule type" value="Genomic_DNA"/>
</dbReference>
<name>A0AAV7M7W6_PLEWA</name>